<dbReference type="CDD" id="cd05244">
    <property type="entry name" value="BVR-B_like_SDR_a"/>
    <property type="match status" value="1"/>
</dbReference>
<name>A0A7J0BDC8_9BACT</name>
<evidence type="ECO:0000313" key="2">
    <source>
        <dbReference type="EMBL" id="GFM31693.1"/>
    </source>
</evidence>
<evidence type="ECO:0000259" key="1">
    <source>
        <dbReference type="Pfam" id="PF13460"/>
    </source>
</evidence>
<dbReference type="InterPro" id="IPR016040">
    <property type="entry name" value="NAD(P)-bd_dom"/>
</dbReference>
<dbReference type="PANTHER" id="PTHR43355:SF2">
    <property type="entry name" value="FLAVIN REDUCTASE (NADPH)"/>
    <property type="match status" value="1"/>
</dbReference>
<dbReference type="EMBL" id="BLVO01000001">
    <property type="protein sequence ID" value="GFM31693.1"/>
    <property type="molecule type" value="Genomic_DNA"/>
</dbReference>
<dbReference type="Gene3D" id="3.40.50.720">
    <property type="entry name" value="NAD(P)-binding Rossmann-like Domain"/>
    <property type="match status" value="1"/>
</dbReference>
<feature type="domain" description="NAD(P)-binding" evidence="1">
    <location>
        <begin position="7"/>
        <end position="200"/>
    </location>
</feature>
<accession>A0A7J0BDC8</accession>
<proteinExistence type="predicted"/>
<evidence type="ECO:0000313" key="3">
    <source>
        <dbReference type="Proteomes" id="UP000503840"/>
    </source>
</evidence>
<comment type="caution">
    <text evidence="2">The sequence shown here is derived from an EMBL/GenBank/DDBJ whole genome shotgun (WGS) entry which is preliminary data.</text>
</comment>
<dbReference type="AlphaFoldDB" id="A0A7J0BDC8"/>
<protein>
    <recommendedName>
        <fullName evidence="1">NAD(P)-binding domain-containing protein</fullName>
    </recommendedName>
</protein>
<dbReference type="SUPFAM" id="SSF51735">
    <property type="entry name" value="NAD(P)-binding Rossmann-fold domains"/>
    <property type="match status" value="1"/>
</dbReference>
<sequence>MKIAIIGATGFVGAPILREAVSRGHQVLALTRNAKNIPATGSVAVEKVDVHDTAALAQAIAGYDVVIHAFAPPRSDSMETRIARQAQGTGSIIKAIKQSGVPRLVAVGGAGTAEVAPGVPLMNSYFFPPEYEGGARSTAVIKDLLQSEDAFDWVFISPPNFLEEGPRTGSYRTGKDNLIIELSTGRSYMSTADYAVAMLDEIETPRHHRQRFTVGT</sequence>
<dbReference type="PANTHER" id="PTHR43355">
    <property type="entry name" value="FLAVIN REDUCTASE (NADPH)"/>
    <property type="match status" value="1"/>
</dbReference>
<dbReference type="InterPro" id="IPR051606">
    <property type="entry name" value="Polyketide_Oxido-like"/>
</dbReference>
<dbReference type="Proteomes" id="UP000503840">
    <property type="component" value="Unassembled WGS sequence"/>
</dbReference>
<dbReference type="InterPro" id="IPR036291">
    <property type="entry name" value="NAD(P)-bd_dom_sf"/>
</dbReference>
<gene>
    <name evidence="2" type="ORF">DSM101010T_00580</name>
</gene>
<organism evidence="2 3">
    <name type="scientific">Desulfovibrio subterraneus</name>
    <dbReference type="NCBI Taxonomy" id="2718620"/>
    <lineage>
        <taxon>Bacteria</taxon>
        <taxon>Pseudomonadati</taxon>
        <taxon>Thermodesulfobacteriota</taxon>
        <taxon>Desulfovibrionia</taxon>
        <taxon>Desulfovibrionales</taxon>
        <taxon>Desulfovibrionaceae</taxon>
        <taxon>Desulfovibrio</taxon>
    </lineage>
</organism>
<keyword evidence="3" id="KW-1185">Reference proteome</keyword>
<dbReference type="GO" id="GO:0016646">
    <property type="term" value="F:oxidoreductase activity, acting on the CH-NH group of donors, NAD or NADP as acceptor"/>
    <property type="evidence" value="ECO:0007669"/>
    <property type="project" value="TreeGrafter"/>
</dbReference>
<reference evidence="2 3" key="1">
    <citation type="submission" date="2020-05" db="EMBL/GenBank/DDBJ databases">
        <title>Draft genome sequence of Desulfovibrio sp. strain HN2T.</title>
        <authorList>
            <person name="Ueno A."/>
            <person name="Tamazawa S."/>
            <person name="Tamamura S."/>
            <person name="Murakami T."/>
            <person name="Kiyama T."/>
            <person name="Inomata H."/>
            <person name="Amano Y."/>
            <person name="Miyakawa K."/>
            <person name="Tamaki H."/>
            <person name="Naganuma T."/>
            <person name="Kaneko K."/>
        </authorList>
    </citation>
    <scope>NUCLEOTIDE SEQUENCE [LARGE SCALE GENOMIC DNA]</scope>
    <source>
        <strain evidence="2 3">HN2</strain>
    </source>
</reference>
<dbReference type="RefSeq" id="WP_174403404.1">
    <property type="nucleotide sequence ID" value="NZ_BLVO01000001.1"/>
</dbReference>
<dbReference type="Pfam" id="PF13460">
    <property type="entry name" value="NAD_binding_10"/>
    <property type="match status" value="1"/>
</dbReference>